<name>A0A1G8NUP0_BACOV</name>
<dbReference type="PROSITE" id="PS51257">
    <property type="entry name" value="PROKAR_LIPOPROTEIN"/>
    <property type="match status" value="1"/>
</dbReference>
<evidence type="ECO:0000313" key="3">
    <source>
        <dbReference type="Proteomes" id="UP000181870"/>
    </source>
</evidence>
<dbReference type="EMBL" id="FNDO01000081">
    <property type="protein sequence ID" value="SDI83895.1"/>
    <property type="molecule type" value="Genomic_DNA"/>
</dbReference>
<dbReference type="Proteomes" id="UP000181870">
    <property type="component" value="Unassembled WGS sequence"/>
</dbReference>
<dbReference type="InterPro" id="IPR038653">
    <property type="entry name" value="Put_CMD_sf"/>
</dbReference>
<accession>A0A1G8NUP0</accession>
<dbReference type="Gene3D" id="2.60.120.890">
    <property type="entry name" value="BT2081, beta-jelly-roll domain"/>
    <property type="match status" value="1"/>
</dbReference>
<evidence type="ECO:0000259" key="1">
    <source>
        <dbReference type="Pfam" id="PF13201"/>
    </source>
</evidence>
<gene>
    <name evidence="2" type="ORF">SAMN05192582_10812</name>
</gene>
<dbReference type="AlphaFoldDB" id="A0A1G8NUP0"/>
<organism evidence="2 3">
    <name type="scientific">Bacteroides ovatus</name>
    <dbReference type="NCBI Taxonomy" id="28116"/>
    <lineage>
        <taxon>Bacteria</taxon>
        <taxon>Pseudomonadati</taxon>
        <taxon>Bacteroidota</taxon>
        <taxon>Bacteroidia</taxon>
        <taxon>Bacteroidales</taxon>
        <taxon>Bacteroidaceae</taxon>
        <taxon>Bacteroides</taxon>
    </lineage>
</organism>
<feature type="domain" description="Putative carbohydrate metabolism" evidence="1">
    <location>
        <begin position="302"/>
        <end position="524"/>
    </location>
</feature>
<sequence length="530" mass="59007">MKSKGRNRLLSLIICICIAFAFSSCVKNDLPYPVVRLSITGFEVNGQIGSAVINNEERTVTVDLLDSVDLKKVIVTRFDYSEEANTDLKVNTTIDLSSPKEVVLSLYQDYRWKIIANQTVERVFSVKNQVGGAVIDEKARQAIVYVNKNTMLNKITVKDLKLGPISSTVSPDFTTLKDFTQEQKVNVTFKGKTEEWSLYAFITDKVVFTNSADGWTNVAWLYGEGQEDVVNGFEIREASSEEWTRVDQDIVVQNGVNFYVCVPHLKADTEYVCRALVDGTEDRGEEITFRTTAAIPLTGGTFDNWNQSGKVWNPWGSNETPFWDTGNQGATTLGDSNSVPTEDIWSGKTTGMAAKLESKFVGVGSAGKLAAGNLFVGKYVATDGTNGILNFGQSFSAYPTHLKGYYKYQPGVIDNSSIEYNYLKGRTDTCSIYIAIGDWDSPIEIRTKPSNRKLFDKNDKHVIAYAEFTSGTPVAVYKEFDLKLEYRATNRKPTYIVLVCSASKYGDFFTGASGSVLYVDEFSLEYDYDN</sequence>
<dbReference type="RefSeq" id="WP_074638717.1">
    <property type="nucleotide sequence ID" value="NZ_FNDO01000081.1"/>
</dbReference>
<dbReference type="Pfam" id="PF13201">
    <property type="entry name" value="PCMD"/>
    <property type="match status" value="1"/>
</dbReference>
<dbReference type="InterPro" id="IPR025112">
    <property type="entry name" value="PCMD"/>
</dbReference>
<evidence type="ECO:0000313" key="2">
    <source>
        <dbReference type="EMBL" id="SDI83895.1"/>
    </source>
</evidence>
<proteinExistence type="predicted"/>
<reference evidence="2 3" key="1">
    <citation type="submission" date="2016-10" db="EMBL/GenBank/DDBJ databases">
        <authorList>
            <person name="de Groot N.N."/>
        </authorList>
    </citation>
    <scope>NUCLEOTIDE SEQUENCE [LARGE SCALE GENOMIC DNA]</scope>
    <source>
        <strain evidence="2 3">NLAE-zl-C57</strain>
    </source>
</reference>
<protein>
    <submittedName>
        <fullName evidence="2">Putative carbohydrate metabolism domain-containing protein</fullName>
    </submittedName>
</protein>